<evidence type="ECO:0000256" key="3">
    <source>
        <dbReference type="ARBA" id="ARBA00023015"/>
    </source>
</evidence>
<dbReference type="InterPro" id="IPR000524">
    <property type="entry name" value="Tscrpt_reg_HTH_GntR"/>
</dbReference>
<dbReference type="Pfam" id="PF00155">
    <property type="entry name" value="Aminotran_1_2"/>
    <property type="match status" value="1"/>
</dbReference>
<evidence type="ECO:0000256" key="4">
    <source>
        <dbReference type="ARBA" id="ARBA00023125"/>
    </source>
</evidence>
<dbReference type="Proteomes" id="UP000320244">
    <property type="component" value="Unassembled WGS sequence"/>
</dbReference>
<dbReference type="RefSeq" id="WP_146316992.1">
    <property type="nucleotide sequence ID" value="NZ_VCQV01000015.1"/>
</dbReference>
<dbReference type="Gene3D" id="1.10.10.10">
    <property type="entry name" value="Winged helix-like DNA-binding domain superfamily/Winged helix DNA-binding domain"/>
    <property type="match status" value="1"/>
</dbReference>
<dbReference type="AlphaFoldDB" id="A0A563E063"/>
<dbReference type="EMBL" id="VCQV01000015">
    <property type="protein sequence ID" value="TWP35930.1"/>
    <property type="molecule type" value="Genomic_DNA"/>
</dbReference>
<comment type="caution">
    <text evidence="7">The sequence shown here is derived from an EMBL/GenBank/DDBJ whole genome shotgun (WGS) entry which is preliminary data.</text>
</comment>
<evidence type="ECO:0000256" key="1">
    <source>
        <dbReference type="ARBA" id="ARBA00005384"/>
    </source>
</evidence>
<keyword evidence="2" id="KW-0663">Pyridoxal phosphate</keyword>
<reference evidence="7 8" key="2">
    <citation type="submission" date="2019-08" db="EMBL/GenBank/DDBJ databases">
        <title>Jejuicoccus antrihumi gen. nov., sp. nov., a new member of the family Dermacoccaceae isolated from a cave.</title>
        <authorList>
            <person name="Schumann P."/>
            <person name="Kim I.S."/>
        </authorList>
    </citation>
    <scope>NUCLEOTIDE SEQUENCE [LARGE SCALE GENOMIC DNA]</scope>
    <source>
        <strain evidence="7 8">C5-26</strain>
    </source>
</reference>
<keyword evidence="7" id="KW-0032">Aminotransferase</keyword>
<dbReference type="CDD" id="cd07377">
    <property type="entry name" value="WHTH_GntR"/>
    <property type="match status" value="1"/>
</dbReference>
<dbReference type="InterPro" id="IPR051446">
    <property type="entry name" value="HTH_trans_reg/aminotransferase"/>
</dbReference>
<proteinExistence type="inferred from homology"/>
<evidence type="ECO:0000256" key="5">
    <source>
        <dbReference type="ARBA" id="ARBA00023163"/>
    </source>
</evidence>
<dbReference type="SMART" id="SM00345">
    <property type="entry name" value="HTH_GNTR"/>
    <property type="match status" value="1"/>
</dbReference>
<dbReference type="GO" id="GO:0008483">
    <property type="term" value="F:transaminase activity"/>
    <property type="evidence" value="ECO:0007669"/>
    <property type="project" value="UniProtKB-KW"/>
</dbReference>
<keyword evidence="5" id="KW-0804">Transcription</keyword>
<dbReference type="PANTHER" id="PTHR46577">
    <property type="entry name" value="HTH-TYPE TRANSCRIPTIONAL REGULATORY PROTEIN GABR"/>
    <property type="match status" value="1"/>
</dbReference>
<gene>
    <name evidence="7" type="ORF">FGL98_11905</name>
</gene>
<evidence type="ECO:0000259" key="6">
    <source>
        <dbReference type="PROSITE" id="PS50949"/>
    </source>
</evidence>
<dbReference type="InterPro" id="IPR036390">
    <property type="entry name" value="WH_DNA-bd_sf"/>
</dbReference>
<evidence type="ECO:0000256" key="2">
    <source>
        <dbReference type="ARBA" id="ARBA00022898"/>
    </source>
</evidence>
<dbReference type="Pfam" id="PF00392">
    <property type="entry name" value="GntR"/>
    <property type="match status" value="1"/>
</dbReference>
<dbReference type="InterPro" id="IPR015424">
    <property type="entry name" value="PyrdxlP-dep_Trfase"/>
</dbReference>
<accession>A0A563E063</accession>
<keyword evidence="3" id="KW-0805">Transcription regulation</keyword>
<dbReference type="OrthoDB" id="9802328at2"/>
<keyword evidence="4" id="KW-0238">DNA-binding</keyword>
<name>A0A563E063_9MICO</name>
<dbReference type="InterPro" id="IPR004839">
    <property type="entry name" value="Aminotransferase_I/II_large"/>
</dbReference>
<sequence length="461" mass="48741">MSNDSSVGRVVRELRSLAETGSPGDQLPSTRSLVTRLQVSPVTVSQATASLVAAGVLTSVPGRGVFIAPRSTRHTHDFAWQSVTLGSQMLDVQPIRALQTDADPSVRNLNSGYISADLQPRRELMAAATRALRRPSGWSTAPPEGIHELRQLFAADLGTDTADVLITPGTQAALNSAFRSLASPGQTVLLEEPTYPGAIVAARAAGLQITPVPTDRDGLRPALLRSALAATGARVVLTQPAFANPTGHTLAATRRAEVLDAVAAAGAFLIEDDWARDLALDAPAPPPLFRDDRDGHVIYLRSLTKSASPSMRVGAVAARGPVRERLVDSRLAEDLFVPRPLQEIAIELLSSPAWPRHLRRLHAQLRGRRDALVSALHQQVPQITVDSVPQGGSHLWARVATSLSETELVAAAHAAGMVIGPGTQFHTGEVAGLQLRLSFGAAPQDELRAGAGLLARLLADG</sequence>
<evidence type="ECO:0000313" key="8">
    <source>
        <dbReference type="Proteomes" id="UP000320244"/>
    </source>
</evidence>
<comment type="similarity">
    <text evidence="1">In the C-terminal section; belongs to the class-I pyridoxal-phosphate-dependent aminotransferase family.</text>
</comment>
<keyword evidence="8" id="KW-1185">Reference proteome</keyword>
<evidence type="ECO:0000313" key="7">
    <source>
        <dbReference type="EMBL" id="TWP35930.1"/>
    </source>
</evidence>
<dbReference type="InterPro" id="IPR015421">
    <property type="entry name" value="PyrdxlP-dep_Trfase_major"/>
</dbReference>
<dbReference type="GO" id="GO:0003700">
    <property type="term" value="F:DNA-binding transcription factor activity"/>
    <property type="evidence" value="ECO:0007669"/>
    <property type="project" value="InterPro"/>
</dbReference>
<dbReference type="SUPFAM" id="SSF46785">
    <property type="entry name" value="Winged helix' DNA-binding domain"/>
    <property type="match status" value="1"/>
</dbReference>
<feature type="domain" description="HTH gntR-type" evidence="6">
    <location>
        <begin position="1"/>
        <end position="70"/>
    </location>
</feature>
<dbReference type="PROSITE" id="PS50949">
    <property type="entry name" value="HTH_GNTR"/>
    <property type="match status" value="1"/>
</dbReference>
<dbReference type="InterPro" id="IPR036388">
    <property type="entry name" value="WH-like_DNA-bd_sf"/>
</dbReference>
<dbReference type="GO" id="GO:0030170">
    <property type="term" value="F:pyridoxal phosphate binding"/>
    <property type="evidence" value="ECO:0007669"/>
    <property type="project" value="InterPro"/>
</dbReference>
<dbReference type="Gene3D" id="3.40.640.10">
    <property type="entry name" value="Type I PLP-dependent aspartate aminotransferase-like (Major domain)"/>
    <property type="match status" value="1"/>
</dbReference>
<protein>
    <submittedName>
        <fullName evidence="7">PLP-dependent aminotransferase family protein</fullName>
    </submittedName>
</protein>
<reference evidence="7 8" key="1">
    <citation type="submission" date="2019-05" db="EMBL/GenBank/DDBJ databases">
        <authorList>
            <person name="Lee S.D."/>
        </authorList>
    </citation>
    <scope>NUCLEOTIDE SEQUENCE [LARGE SCALE GENOMIC DNA]</scope>
    <source>
        <strain evidence="7 8">C5-26</strain>
    </source>
</reference>
<dbReference type="PANTHER" id="PTHR46577:SF2">
    <property type="entry name" value="TRANSCRIPTIONAL REGULATORY PROTEIN"/>
    <property type="match status" value="1"/>
</dbReference>
<dbReference type="CDD" id="cd00609">
    <property type="entry name" value="AAT_like"/>
    <property type="match status" value="1"/>
</dbReference>
<dbReference type="SUPFAM" id="SSF53383">
    <property type="entry name" value="PLP-dependent transferases"/>
    <property type="match status" value="1"/>
</dbReference>
<organism evidence="7 8">
    <name type="scientific">Leekyejoonella antrihumi</name>
    <dbReference type="NCBI Taxonomy" id="1660198"/>
    <lineage>
        <taxon>Bacteria</taxon>
        <taxon>Bacillati</taxon>
        <taxon>Actinomycetota</taxon>
        <taxon>Actinomycetes</taxon>
        <taxon>Micrococcales</taxon>
        <taxon>Dermacoccaceae</taxon>
        <taxon>Leekyejoonella</taxon>
    </lineage>
</organism>
<dbReference type="GO" id="GO:0003677">
    <property type="term" value="F:DNA binding"/>
    <property type="evidence" value="ECO:0007669"/>
    <property type="project" value="UniProtKB-KW"/>
</dbReference>
<keyword evidence="7" id="KW-0808">Transferase</keyword>